<feature type="transmembrane region" description="Helical" evidence="7">
    <location>
        <begin position="449"/>
        <end position="470"/>
    </location>
</feature>
<name>A0ABP4NX05_9ACTN</name>
<evidence type="ECO:0000313" key="10">
    <source>
        <dbReference type="Proteomes" id="UP001501470"/>
    </source>
</evidence>
<feature type="domain" description="ABC3 transporter permease C-terminal" evidence="8">
    <location>
        <begin position="754"/>
        <end position="869"/>
    </location>
</feature>
<accession>A0ABP4NX05</accession>
<comment type="caution">
    <text evidence="9">The sequence shown here is derived from an EMBL/GenBank/DDBJ whole genome shotgun (WGS) entry which is preliminary data.</text>
</comment>
<dbReference type="InterPro" id="IPR003838">
    <property type="entry name" value="ABC3_permease_C"/>
</dbReference>
<evidence type="ECO:0000313" key="9">
    <source>
        <dbReference type="EMBL" id="GAA1568188.1"/>
    </source>
</evidence>
<feature type="transmembrane region" description="Helical" evidence="7">
    <location>
        <begin position="407"/>
        <end position="429"/>
    </location>
</feature>
<evidence type="ECO:0000256" key="7">
    <source>
        <dbReference type="SAM" id="Phobius"/>
    </source>
</evidence>
<organism evidence="9 10">
    <name type="scientific">Dactylosporangium maewongense</name>
    <dbReference type="NCBI Taxonomy" id="634393"/>
    <lineage>
        <taxon>Bacteria</taxon>
        <taxon>Bacillati</taxon>
        <taxon>Actinomycetota</taxon>
        <taxon>Actinomycetes</taxon>
        <taxon>Micromonosporales</taxon>
        <taxon>Micromonosporaceae</taxon>
        <taxon>Dactylosporangium</taxon>
    </lineage>
</organism>
<evidence type="ECO:0000259" key="8">
    <source>
        <dbReference type="Pfam" id="PF02687"/>
    </source>
</evidence>
<keyword evidence="4 7" id="KW-0812">Transmembrane</keyword>
<keyword evidence="3" id="KW-1003">Cell membrane</keyword>
<evidence type="ECO:0000256" key="4">
    <source>
        <dbReference type="ARBA" id="ARBA00022692"/>
    </source>
</evidence>
<feature type="transmembrane region" description="Helical" evidence="7">
    <location>
        <begin position="363"/>
        <end position="386"/>
    </location>
</feature>
<evidence type="ECO:0000256" key="6">
    <source>
        <dbReference type="ARBA" id="ARBA00023136"/>
    </source>
</evidence>
<dbReference type="Pfam" id="PF02687">
    <property type="entry name" value="FtsX"/>
    <property type="match status" value="2"/>
</dbReference>
<keyword evidence="5 7" id="KW-1133">Transmembrane helix</keyword>
<dbReference type="RefSeq" id="WP_344513612.1">
    <property type="nucleotide sequence ID" value="NZ_BAAAQD010000039.1"/>
</dbReference>
<reference evidence="10" key="1">
    <citation type="journal article" date="2019" name="Int. J. Syst. Evol. Microbiol.">
        <title>The Global Catalogue of Microorganisms (GCM) 10K type strain sequencing project: providing services to taxonomists for standard genome sequencing and annotation.</title>
        <authorList>
            <consortium name="The Broad Institute Genomics Platform"/>
            <consortium name="The Broad Institute Genome Sequencing Center for Infectious Disease"/>
            <person name="Wu L."/>
            <person name="Ma J."/>
        </authorList>
    </citation>
    <scope>NUCLEOTIDE SEQUENCE [LARGE SCALE GENOMIC DNA]</scope>
    <source>
        <strain evidence="10">JCM 15933</strain>
    </source>
</reference>
<comment type="similarity">
    <text evidence="2">Belongs to the ABC-4 integral membrane protein family. LolC/E subfamily.</text>
</comment>
<dbReference type="EMBL" id="BAAAQD010000039">
    <property type="protein sequence ID" value="GAA1568188.1"/>
    <property type="molecule type" value="Genomic_DNA"/>
</dbReference>
<feature type="transmembrane region" description="Helical" evidence="7">
    <location>
        <begin position="506"/>
        <end position="527"/>
    </location>
</feature>
<dbReference type="InterPro" id="IPR051447">
    <property type="entry name" value="Lipoprotein-release_system"/>
</dbReference>
<comment type="subcellular location">
    <subcellularLocation>
        <location evidence="1">Cell membrane</location>
        <topology evidence="1">Multi-pass membrane protein</topology>
    </subcellularLocation>
</comment>
<evidence type="ECO:0000256" key="3">
    <source>
        <dbReference type="ARBA" id="ARBA00022475"/>
    </source>
</evidence>
<gene>
    <name evidence="9" type="ORF">GCM10009827_107350</name>
</gene>
<feature type="transmembrane region" description="Helical" evidence="7">
    <location>
        <begin position="842"/>
        <end position="865"/>
    </location>
</feature>
<feature type="transmembrane region" description="Helical" evidence="7">
    <location>
        <begin position="754"/>
        <end position="772"/>
    </location>
</feature>
<proteinExistence type="inferred from homology"/>
<feature type="transmembrane region" description="Helical" evidence="7">
    <location>
        <begin position="281"/>
        <end position="304"/>
    </location>
</feature>
<evidence type="ECO:0000256" key="2">
    <source>
        <dbReference type="ARBA" id="ARBA00005236"/>
    </source>
</evidence>
<evidence type="ECO:0000256" key="5">
    <source>
        <dbReference type="ARBA" id="ARBA00022989"/>
    </source>
</evidence>
<feature type="transmembrane region" description="Helical" evidence="7">
    <location>
        <begin position="793"/>
        <end position="822"/>
    </location>
</feature>
<feature type="transmembrane region" description="Helical" evidence="7">
    <location>
        <begin position="16"/>
        <end position="37"/>
    </location>
</feature>
<protein>
    <recommendedName>
        <fullName evidence="8">ABC3 transporter permease C-terminal domain-containing protein</fullName>
    </recommendedName>
</protein>
<keyword evidence="6 7" id="KW-0472">Membrane</keyword>
<dbReference type="PANTHER" id="PTHR30489:SF0">
    <property type="entry name" value="LIPOPROTEIN-RELEASING SYSTEM TRANSMEMBRANE PROTEIN LOLE"/>
    <property type="match status" value="1"/>
</dbReference>
<evidence type="ECO:0000256" key="1">
    <source>
        <dbReference type="ARBA" id="ARBA00004651"/>
    </source>
</evidence>
<dbReference type="Proteomes" id="UP001501470">
    <property type="component" value="Unassembled WGS sequence"/>
</dbReference>
<sequence>MLIWLDGLLRHRGARLLATAAGIGTAVALLATLGAFLSRAQQSMTARAVATVGVDWQVHLDTNADPKTVLDLVRAEPGVHTALPVAYVRVPALAATIRGSVSTTGAAVVVGLPDGYRDRFPGQIRDLGGGPGDGKGVLLAQQTAANLRAVPGTVITVQRPGLTPAEVTVTGVVDLPHADTMFAGTTPGTAVAPPDNVLLLPDTTFAEMFTPLRAVRADLFTDEVHARTDRRLPADPGRAYTATGGAARHLDADLAGAGHTTDNLGAALDAARADAAYATALFLFLATPGAVLAGLLTTVIVATASRRRQREQALLRTRGATTRQVLTFAAVESAACGVLGAGLGVAVAAALGAAVFGNPGTPLWSAAAAVAGVVVAAATVLLPAWRSLRADSVAAVRAGADHDRLPLVLRLGGDVAALAAAFLVLRATSAAGYQLVLAPEGAPRIAVDYWAFAGPALLWVGAALLLWRLVELALRFGRVPLTRLLRGPAGPLAGTAAAGLRRRRRAVATAVTLIALAVGFAVAAAGFTATYRQQAEVDARLTNGADVTVTAADAGSDSSGDLAGAIAGTPGVRHVETIQHRFAYVGADLQDLYAVRPATVTAGAHLADGWFTGGTAAALMQRLDRQPDGVLVSAETVVDFQLQPGDRITLRVTDARTGAATPVDFHFLGVVNEFPTAPTDSFLVVNETYLTAKAGAGPGTHLVDTAGGDPAAVAAALRTRLGPGPAVTDITTSRALVGSSLTAVDLGGLTRIELGFALAIAAAAAGLVLAVDMAERRRTFSVAAALGARRRHLAGFVAGEAAVIVGPAVLAGVALGVGQALVLVATLNGVFDPPPDRLAVPWGYLAVVIGSGVAAAAATVAAVVARTRRPDLTLLREP</sequence>
<dbReference type="PANTHER" id="PTHR30489">
    <property type="entry name" value="LIPOPROTEIN-RELEASING SYSTEM TRANSMEMBRANE PROTEIN LOLE"/>
    <property type="match status" value="1"/>
</dbReference>
<feature type="domain" description="ABC3 transporter permease C-terminal" evidence="8">
    <location>
        <begin position="289"/>
        <end position="389"/>
    </location>
</feature>
<keyword evidence="10" id="KW-1185">Reference proteome</keyword>
<feature type="transmembrane region" description="Helical" evidence="7">
    <location>
        <begin position="325"/>
        <end position="351"/>
    </location>
</feature>